<feature type="signal peptide" evidence="1">
    <location>
        <begin position="1"/>
        <end position="21"/>
    </location>
</feature>
<feature type="chain" id="PRO_5030993107" evidence="1">
    <location>
        <begin position="22"/>
        <end position="229"/>
    </location>
</feature>
<reference evidence="2" key="1">
    <citation type="submission" date="2021-01" db="EMBL/GenBank/DDBJ databases">
        <authorList>
            <person name="Corre E."/>
            <person name="Pelletier E."/>
            <person name="Niang G."/>
            <person name="Scheremetjew M."/>
            <person name="Finn R."/>
            <person name="Kale V."/>
            <person name="Holt S."/>
            <person name="Cochrane G."/>
            <person name="Meng A."/>
            <person name="Brown T."/>
            <person name="Cohen L."/>
        </authorList>
    </citation>
    <scope>NUCLEOTIDE SEQUENCE</scope>
    <source>
        <strain evidence="2">GSBS06</strain>
    </source>
</reference>
<keyword evidence="1" id="KW-0732">Signal</keyword>
<proteinExistence type="predicted"/>
<protein>
    <submittedName>
        <fullName evidence="2">Uncharacterized protein</fullName>
    </submittedName>
</protein>
<evidence type="ECO:0000256" key="1">
    <source>
        <dbReference type="SAM" id="SignalP"/>
    </source>
</evidence>
<name>A0A7S3LS65_9STRA</name>
<dbReference type="EMBL" id="HBIN01011303">
    <property type="protein sequence ID" value="CAE0438223.1"/>
    <property type="molecule type" value="Transcribed_RNA"/>
</dbReference>
<accession>A0A7S3LS65</accession>
<organism evidence="2">
    <name type="scientific">Aplanochytrium stocchinoi</name>
    <dbReference type="NCBI Taxonomy" id="215587"/>
    <lineage>
        <taxon>Eukaryota</taxon>
        <taxon>Sar</taxon>
        <taxon>Stramenopiles</taxon>
        <taxon>Bigyra</taxon>
        <taxon>Labyrinthulomycetes</taxon>
        <taxon>Thraustochytrida</taxon>
        <taxon>Thraustochytriidae</taxon>
        <taxon>Aplanochytrium</taxon>
    </lineage>
</organism>
<evidence type="ECO:0000313" key="2">
    <source>
        <dbReference type="EMBL" id="CAE0438223.1"/>
    </source>
</evidence>
<dbReference type="AlphaFoldDB" id="A0A7S3LS65"/>
<sequence>MSVFSFVAWCFMGFSFVVVKGCLPDGVKNEIEIGKETYVCAVINNQEVALFTPVADEYSRFVIPYSFVNASNCDPFYFPSGNCDAPCAPSLLSVWSMGVQSGYQKSYAECPPDGSGSFYFPLQTVIISADMGRVTSVSWDDGCFACNPNGNDCHPNSFDAVTGAPVTVEGGGFDCGIERSDCEKNGNCDLTVFVVWRGRDKNGNYFGSAVARISQFARWSFNSLSAFLT</sequence>
<gene>
    <name evidence="2" type="ORF">ASTO00021_LOCUS8468</name>
</gene>